<accession>A0A4Y7J9V1</accession>
<dbReference type="AlphaFoldDB" id="A0A4Y7J9V1"/>
<dbReference type="Gramene" id="RZC56395">
    <property type="protein sequence ID" value="RZC56395"/>
    <property type="gene ID" value="C5167_015254"/>
</dbReference>
<dbReference type="Proteomes" id="UP000316621">
    <property type="component" value="Chromosome 3"/>
</dbReference>
<gene>
    <name evidence="1" type="ORF">C5167_015254</name>
</gene>
<evidence type="ECO:0000313" key="2">
    <source>
        <dbReference type="Proteomes" id="UP000316621"/>
    </source>
</evidence>
<sequence>MWGLRAEFEYVRITALDMNPLPSLMLQCGGCCTIKNLMKMDKLYSTSSVRVLIDGHMAGIKLGDEIFVIKSSASILRAKGNSKLPLNIV</sequence>
<name>A0A4Y7J9V1_PAPSO</name>
<protein>
    <submittedName>
        <fullName evidence="1">Uncharacterized protein</fullName>
    </submittedName>
</protein>
<evidence type="ECO:0000313" key="1">
    <source>
        <dbReference type="EMBL" id="RZC56395.1"/>
    </source>
</evidence>
<reference evidence="1 2" key="1">
    <citation type="journal article" date="2018" name="Science">
        <title>The opium poppy genome and morphinan production.</title>
        <authorList>
            <person name="Guo L."/>
            <person name="Winzer T."/>
            <person name="Yang X."/>
            <person name="Li Y."/>
            <person name="Ning Z."/>
            <person name="He Z."/>
            <person name="Teodor R."/>
            <person name="Lu Y."/>
            <person name="Bowser T.A."/>
            <person name="Graham I.A."/>
            <person name="Ye K."/>
        </authorList>
    </citation>
    <scope>NUCLEOTIDE SEQUENCE [LARGE SCALE GENOMIC DNA]</scope>
    <source>
        <strain evidence="2">cv. HN1</strain>
        <tissue evidence="1">Leaves</tissue>
    </source>
</reference>
<dbReference type="EMBL" id="CM010717">
    <property type="protein sequence ID" value="RZC56395.1"/>
    <property type="molecule type" value="Genomic_DNA"/>
</dbReference>
<keyword evidence="2" id="KW-1185">Reference proteome</keyword>
<organism evidence="1 2">
    <name type="scientific">Papaver somniferum</name>
    <name type="common">Opium poppy</name>
    <dbReference type="NCBI Taxonomy" id="3469"/>
    <lineage>
        <taxon>Eukaryota</taxon>
        <taxon>Viridiplantae</taxon>
        <taxon>Streptophyta</taxon>
        <taxon>Embryophyta</taxon>
        <taxon>Tracheophyta</taxon>
        <taxon>Spermatophyta</taxon>
        <taxon>Magnoliopsida</taxon>
        <taxon>Ranunculales</taxon>
        <taxon>Papaveraceae</taxon>
        <taxon>Papaveroideae</taxon>
        <taxon>Papaver</taxon>
    </lineage>
</organism>
<proteinExistence type="predicted"/>